<evidence type="ECO:0000313" key="2">
    <source>
        <dbReference type="Proteomes" id="UP000218831"/>
    </source>
</evidence>
<accession>A0A2A2G893</accession>
<dbReference type="Proteomes" id="UP000218831">
    <property type="component" value="Unassembled WGS sequence"/>
</dbReference>
<proteinExistence type="predicted"/>
<dbReference type="PROSITE" id="PS51257">
    <property type="entry name" value="PROKAR_LIPOPROTEIN"/>
    <property type="match status" value="1"/>
</dbReference>
<name>A0A2A2G893_9BACT</name>
<dbReference type="RefSeq" id="WP_095607141.1">
    <property type="nucleotide sequence ID" value="NZ_NSKE01000009.1"/>
</dbReference>
<comment type="caution">
    <text evidence="1">The sequence shown here is derived from an EMBL/GenBank/DDBJ whole genome shotgun (WGS) entry which is preliminary data.</text>
</comment>
<organism evidence="1 2">
    <name type="scientific">Fodinibius salipaludis</name>
    <dbReference type="NCBI Taxonomy" id="2032627"/>
    <lineage>
        <taxon>Bacteria</taxon>
        <taxon>Pseudomonadati</taxon>
        <taxon>Balneolota</taxon>
        <taxon>Balneolia</taxon>
        <taxon>Balneolales</taxon>
        <taxon>Balneolaceae</taxon>
        <taxon>Fodinibius</taxon>
    </lineage>
</organism>
<gene>
    <name evidence="1" type="ORF">CK503_12375</name>
</gene>
<keyword evidence="2" id="KW-1185">Reference proteome</keyword>
<protein>
    <submittedName>
        <fullName evidence="1">Uncharacterized protein</fullName>
    </submittedName>
</protein>
<dbReference type="EMBL" id="NSKE01000009">
    <property type="protein sequence ID" value="PAU93214.1"/>
    <property type="molecule type" value="Genomic_DNA"/>
</dbReference>
<dbReference type="AlphaFoldDB" id="A0A2A2G893"/>
<evidence type="ECO:0000313" key="1">
    <source>
        <dbReference type="EMBL" id="PAU93214.1"/>
    </source>
</evidence>
<sequence length="134" mass="15161">MKTIQLFTFVACVLAFVGCNVSNSDEEIERTYPEAFNFETVSIQQLLTEIETPDSVNIESYIFAINQCPEDAICVAPDGIWTSESLPPTDTLFIETVDPKQFQKNKQYKISLSVDKRETKDNPDLHILGYSNSK</sequence>
<reference evidence="1 2" key="1">
    <citation type="submission" date="2017-08" db="EMBL/GenBank/DDBJ databases">
        <title>Aliifodinibius alkalisoli sp. nov., isolated from saline alkaline soil.</title>
        <authorList>
            <person name="Liu D."/>
            <person name="Zhang G."/>
        </authorList>
    </citation>
    <scope>NUCLEOTIDE SEQUENCE [LARGE SCALE GENOMIC DNA]</scope>
    <source>
        <strain evidence="1 2">WN023</strain>
    </source>
</reference>